<proteinExistence type="inferred from homology"/>
<evidence type="ECO:0000259" key="7">
    <source>
        <dbReference type="PROSITE" id="PS51012"/>
    </source>
</evidence>
<reference evidence="9" key="1">
    <citation type="journal article" date="2019" name="Int. J. Syst. Evol. Microbiol.">
        <title>The Global Catalogue of Microorganisms (GCM) 10K type strain sequencing project: providing services to taxonomists for standard genome sequencing and annotation.</title>
        <authorList>
            <consortium name="The Broad Institute Genomics Platform"/>
            <consortium name="The Broad Institute Genome Sequencing Center for Infectious Disease"/>
            <person name="Wu L."/>
            <person name="Ma J."/>
        </authorList>
    </citation>
    <scope>NUCLEOTIDE SEQUENCE [LARGE SCALE GENOMIC DNA]</scope>
    <source>
        <strain evidence="9">CGMCC 4.7289</strain>
    </source>
</reference>
<feature type="transmembrane region" description="Helical" evidence="6">
    <location>
        <begin position="44"/>
        <end position="64"/>
    </location>
</feature>
<feature type="transmembrane region" description="Helical" evidence="6">
    <location>
        <begin position="184"/>
        <end position="203"/>
    </location>
</feature>
<keyword evidence="4 6" id="KW-0472">Membrane</keyword>
<evidence type="ECO:0000313" key="8">
    <source>
        <dbReference type="EMBL" id="MFC4134741.1"/>
    </source>
</evidence>
<evidence type="ECO:0000256" key="4">
    <source>
        <dbReference type="ARBA" id="ARBA00023136"/>
    </source>
</evidence>
<dbReference type="PANTHER" id="PTHR43229:SF2">
    <property type="entry name" value="NODULATION PROTEIN J"/>
    <property type="match status" value="1"/>
</dbReference>
<dbReference type="InterPro" id="IPR013525">
    <property type="entry name" value="ABC2_TM"/>
</dbReference>
<sequence>MTTLSVTSAVPSRVSPLTGLKNTATLAWRSLVSIKHNPFEIIDLSIQPLMFLLLFTYTLGGAIAGSTDKYLAFALPGILVQNTIFATMNIALLLNNDLTKGVFDRLRSLPISRWSPLAGRILADTVKQAWSVALLLGFGLILGFRVQTSFWGVLGTFGLMLVFCLCVAWIAVLVGVVASAEDKVQIFMFSFMFPLTFTSNIFAPTESMPGWLQSWVKINPVTILADAVRAMLNGGNVATPVLQSLAWAAAILAVFAPLAVWRFKRRV</sequence>
<dbReference type="PANTHER" id="PTHR43229">
    <property type="entry name" value="NODULATION PROTEIN J"/>
    <property type="match status" value="1"/>
</dbReference>
<evidence type="ECO:0000256" key="3">
    <source>
        <dbReference type="ARBA" id="ARBA00022989"/>
    </source>
</evidence>
<keyword evidence="2 6" id="KW-0812">Transmembrane</keyword>
<dbReference type="Proteomes" id="UP001595816">
    <property type="component" value="Unassembled WGS sequence"/>
</dbReference>
<dbReference type="InterPro" id="IPR051784">
    <property type="entry name" value="Nod_factor_ABC_transporter"/>
</dbReference>
<evidence type="ECO:0000256" key="1">
    <source>
        <dbReference type="ARBA" id="ARBA00004141"/>
    </source>
</evidence>
<feature type="transmembrane region" description="Helical" evidence="6">
    <location>
        <begin position="129"/>
        <end position="147"/>
    </location>
</feature>
<dbReference type="PIRSF" id="PIRSF006648">
    <property type="entry name" value="DrrB"/>
    <property type="match status" value="1"/>
</dbReference>
<protein>
    <recommendedName>
        <fullName evidence="6">Transport permease protein</fullName>
    </recommendedName>
</protein>
<comment type="similarity">
    <text evidence="6">Belongs to the ABC-2 integral membrane protein family.</text>
</comment>
<evidence type="ECO:0000256" key="6">
    <source>
        <dbReference type="RuleBase" id="RU361157"/>
    </source>
</evidence>
<feature type="transmembrane region" description="Helical" evidence="6">
    <location>
        <begin position="70"/>
        <end position="94"/>
    </location>
</feature>
<dbReference type="InterPro" id="IPR047817">
    <property type="entry name" value="ABC2_TM_bact-type"/>
</dbReference>
<organism evidence="8 9">
    <name type="scientific">Hamadaea flava</name>
    <dbReference type="NCBI Taxonomy" id="1742688"/>
    <lineage>
        <taxon>Bacteria</taxon>
        <taxon>Bacillati</taxon>
        <taxon>Actinomycetota</taxon>
        <taxon>Actinomycetes</taxon>
        <taxon>Micromonosporales</taxon>
        <taxon>Micromonosporaceae</taxon>
        <taxon>Hamadaea</taxon>
    </lineage>
</organism>
<keyword evidence="6" id="KW-1003">Cell membrane</keyword>
<dbReference type="InterPro" id="IPR000412">
    <property type="entry name" value="ABC_2_transport"/>
</dbReference>
<evidence type="ECO:0000256" key="2">
    <source>
        <dbReference type="ARBA" id="ARBA00022692"/>
    </source>
</evidence>
<dbReference type="EMBL" id="JBHSAY010000015">
    <property type="protein sequence ID" value="MFC4134741.1"/>
    <property type="molecule type" value="Genomic_DNA"/>
</dbReference>
<feature type="domain" description="ABC transmembrane type-2" evidence="7">
    <location>
        <begin position="39"/>
        <end position="266"/>
    </location>
</feature>
<dbReference type="RefSeq" id="WP_253761118.1">
    <property type="nucleotide sequence ID" value="NZ_JAMZDZ010000001.1"/>
</dbReference>
<comment type="subcellular location">
    <subcellularLocation>
        <location evidence="6">Cell membrane</location>
        <topology evidence="6">Multi-pass membrane protein</topology>
    </subcellularLocation>
    <subcellularLocation>
        <location evidence="1">Membrane</location>
        <topology evidence="1">Multi-pass membrane protein</topology>
    </subcellularLocation>
</comment>
<dbReference type="Pfam" id="PF01061">
    <property type="entry name" value="ABC2_membrane"/>
    <property type="match status" value="1"/>
</dbReference>
<comment type="caution">
    <text evidence="8">The sequence shown here is derived from an EMBL/GenBank/DDBJ whole genome shotgun (WGS) entry which is preliminary data.</text>
</comment>
<keyword evidence="3 6" id="KW-1133">Transmembrane helix</keyword>
<evidence type="ECO:0000256" key="5">
    <source>
        <dbReference type="ARBA" id="ARBA00023251"/>
    </source>
</evidence>
<keyword evidence="6" id="KW-0813">Transport</keyword>
<evidence type="ECO:0000313" key="9">
    <source>
        <dbReference type="Proteomes" id="UP001595816"/>
    </source>
</evidence>
<feature type="transmembrane region" description="Helical" evidence="6">
    <location>
        <begin position="153"/>
        <end position="177"/>
    </location>
</feature>
<keyword evidence="9" id="KW-1185">Reference proteome</keyword>
<dbReference type="PROSITE" id="PS51012">
    <property type="entry name" value="ABC_TM2"/>
    <property type="match status" value="1"/>
</dbReference>
<name>A0ABV8LUL8_9ACTN</name>
<accession>A0ABV8LUL8</accession>
<feature type="transmembrane region" description="Helical" evidence="6">
    <location>
        <begin position="241"/>
        <end position="261"/>
    </location>
</feature>
<gene>
    <name evidence="8" type="ORF">ACFOZ4_29380</name>
</gene>
<keyword evidence="5" id="KW-0046">Antibiotic resistance</keyword>